<dbReference type="RefSeq" id="XP_002180643.1">
    <property type="nucleotide sequence ID" value="XM_002180607.1"/>
</dbReference>
<dbReference type="HOGENOM" id="CLU_451654_0_0_1"/>
<feature type="compositionally biased region" description="Polar residues" evidence="1">
    <location>
        <begin position="533"/>
        <end position="554"/>
    </location>
</feature>
<dbReference type="InParanoid" id="B7G0A1"/>
<reference evidence="3" key="2">
    <citation type="submission" date="2008-08" db="EMBL/GenBank/DDBJ databases">
        <authorList>
            <consortium name="Diatom Consortium"/>
            <person name="Grigoriev I."/>
            <person name="Grimwood J."/>
            <person name="Kuo A."/>
            <person name="Otillar R.P."/>
            <person name="Salamov A."/>
            <person name="Detter J.C."/>
            <person name="Lindquist E."/>
            <person name="Shapiro H."/>
            <person name="Lucas S."/>
            <person name="Glavina del Rio T."/>
            <person name="Pitluck S."/>
            <person name="Rokhsar D."/>
            <person name="Bowler C."/>
        </authorList>
    </citation>
    <scope>GENOME REANNOTATION</scope>
    <source>
        <strain evidence="3">CCAP 1055/1</strain>
    </source>
</reference>
<proteinExistence type="predicted"/>
<dbReference type="OrthoDB" id="49496at2759"/>
<name>B7G0A1_PHATC</name>
<dbReference type="GeneID" id="7201250"/>
<dbReference type="KEGG" id="pti:PHATRDRAFT_36063"/>
<dbReference type="eggNOG" id="ENOG502SNPQ">
    <property type="taxonomic scope" value="Eukaryota"/>
</dbReference>
<keyword evidence="3" id="KW-1185">Reference proteome</keyword>
<sequence>MKHGETINTTYGAGVIQHYRELDGMYVVDMPFGALYANREALQTPEHCIPLTAIKKPKNDTTMELNVAYESLEKMRQLNLEVTCQEQGILFKGDSLSTTCTNPAMQVTSPQYSKTVAFQEFVGWSINSNAVKSGTPCLICSAPACRSHASKTFGGEGITVCLECERLFSMDYVIDCLAAPDKETRRTQIGQMIDLYDRVILLLKYSAQFIATVATSLEETTERQNKVGVGSSSAGMVSGVLGVAAAATIFTPAGPPLLVASLLFGGSATVVQTGTEVRNYYSEPKKLADRIIALHGMVHAILAVTGTLRDALTRDHIRTDMYDGPSSFTAHASRSLAAERQAQAETRAMAGMTAGRAGAAGVELGSLATATEAATVGRSARFFSKTGTGIMRTARFARFAGGALSAATLLLEARALTTTMQHMANGNPCEKADTLRAIQDELLDLPCSTALERECEQYLEAMEKRQHRMTEQEAVELLVETYKAPTPMESGDESLTLSDGEKDPAIACEESASTSVSVPLPKRISLYKEPGHQSPTPGESDETSSYPMNRTSSLSGSLLERIEYFKQRCAGPAGRNKDIDNTADLDTESSTLF</sequence>
<feature type="region of interest" description="Disordered" evidence="1">
    <location>
        <begin position="526"/>
        <end position="554"/>
    </location>
</feature>
<evidence type="ECO:0000256" key="1">
    <source>
        <dbReference type="SAM" id="MobiDB-lite"/>
    </source>
</evidence>
<accession>B7G0A1</accession>
<organism evidence="2 3">
    <name type="scientific">Phaeodactylum tricornutum (strain CCAP 1055/1)</name>
    <dbReference type="NCBI Taxonomy" id="556484"/>
    <lineage>
        <taxon>Eukaryota</taxon>
        <taxon>Sar</taxon>
        <taxon>Stramenopiles</taxon>
        <taxon>Ochrophyta</taxon>
        <taxon>Bacillariophyta</taxon>
        <taxon>Bacillariophyceae</taxon>
        <taxon>Bacillariophycidae</taxon>
        <taxon>Naviculales</taxon>
        <taxon>Phaeodactylaceae</taxon>
        <taxon>Phaeodactylum</taxon>
    </lineage>
</organism>
<protein>
    <submittedName>
        <fullName evidence="2">Uncharacterized protein</fullName>
    </submittedName>
</protein>
<reference evidence="2 3" key="1">
    <citation type="journal article" date="2008" name="Nature">
        <title>The Phaeodactylum genome reveals the evolutionary history of diatom genomes.</title>
        <authorList>
            <person name="Bowler C."/>
            <person name="Allen A.E."/>
            <person name="Badger J.H."/>
            <person name="Grimwood J."/>
            <person name="Jabbari K."/>
            <person name="Kuo A."/>
            <person name="Maheswari U."/>
            <person name="Martens C."/>
            <person name="Maumus F."/>
            <person name="Otillar R.P."/>
            <person name="Rayko E."/>
            <person name="Salamov A."/>
            <person name="Vandepoele K."/>
            <person name="Beszteri B."/>
            <person name="Gruber A."/>
            <person name="Heijde M."/>
            <person name="Katinka M."/>
            <person name="Mock T."/>
            <person name="Valentin K."/>
            <person name="Verret F."/>
            <person name="Berges J.A."/>
            <person name="Brownlee C."/>
            <person name="Cadoret J.P."/>
            <person name="Chiovitti A."/>
            <person name="Choi C.J."/>
            <person name="Coesel S."/>
            <person name="De Martino A."/>
            <person name="Detter J.C."/>
            <person name="Durkin C."/>
            <person name="Falciatore A."/>
            <person name="Fournet J."/>
            <person name="Haruta M."/>
            <person name="Huysman M.J."/>
            <person name="Jenkins B.D."/>
            <person name="Jiroutova K."/>
            <person name="Jorgensen R.E."/>
            <person name="Joubert Y."/>
            <person name="Kaplan A."/>
            <person name="Kroger N."/>
            <person name="Kroth P.G."/>
            <person name="La Roche J."/>
            <person name="Lindquist E."/>
            <person name="Lommer M."/>
            <person name="Martin-Jezequel V."/>
            <person name="Lopez P.J."/>
            <person name="Lucas S."/>
            <person name="Mangogna M."/>
            <person name="McGinnis K."/>
            <person name="Medlin L.K."/>
            <person name="Montsant A."/>
            <person name="Oudot-Le Secq M.P."/>
            <person name="Napoli C."/>
            <person name="Obornik M."/>
            <person name="Parker M.S."/>
            <person name="Petit J.L."/>
            <person name="Porcel B.M."/>
            <person name="Poulsen N."/>
            <person name="Robison M."/>
            <person name="Rychlewski L."/>
            <person name="Rynearson T.A."/>
            <person name="Schmutz J."/>
            <person name="Shapiro H."/>
            <person name="Siaut M."/>
            <person name="Stanley M."/>
            <person name="Sussman M.R."/>
            <person name="Taylor A.R."/>
            <person name="Vardi A."/>
            <person name="von Dassow P."/>
            <person name="Vyverman W."/>
            <person name="Willis A."/>
            <person name="Wyrwicz L.S."/>
            <person name="Rokhsar D.S."/>
            <person name="Weissenbach J."/>
            <person name="Armbrust E.V."/>
            <person name="Green B.R."/>
            <person name="Van de Peer Y."/>
            <person name="Grigoriev I.V."/>
        </authorList>
    </citation>
    <scope>NUCLEOTIDE SEQUENCE [LARGE SCALE GENOMIC DNA]</scope>
    <source>
        <strain evidence="2 3">CCAP 1055/1</strain>
    </source>
</reference>
<gene>
    <name evidence="2" type="ORF">PHATRDRAFT_36063</name>
</gene>
<dbReference type="PaxDb" id="2850-Phatr36063"/>
<feature type="region of interest" description="Disordered" evidence="1">
    <location>
        <begin position="570"/>
        <end position="593"/>
    </location>
</feature>
<dbReference type="EMBL" id="CM000612">
    <property type="protein sequence ID" value="EEC48051.1"/>
    <property type="molecule type" value="Genomic_DNA"/>
</dbReference>
<evidence type="ECO:0000313" key="2">
    <source>
        <dbReference type="EMBL" id="EEC48051.1"/>
    </source>
</evidence>
<dbReference type="Proteomes" id="UP000000759">
    <property type="component" value="Chromosome 9"/>
</dbReference>
<dbReference type="AlphaFoldDB" id="B7G0A1"/>
<evidence type="ECO:0000313" key="3">
    <source>
        <dbReference type="Proteomes" id="UP000000759"/>
    </source>
</evidence>